<keyword evidence="1" id="KW-1185">Reference proteome</keyword>
<dbReference type="WBParaSite" id="nRc.2.0.1.t29109-RA">
    <property type="protein sequence ID" value="nRc.2.0.1.t29109-RA"/>
    <property type="gene ID" value="nRc.2.0.1.g29109"/>
</dbReference>
<dbReference type="Proteomes" id="UP000887565">
    <property type="component" value="Unplaced"/>
</dbReference>
<proteinExistence type="predicted"/>
<reference evidence="2" key="1">
    <citation type="submission" date="2022-11" db="UniProtKB">
        <authorList>
            <consortium name="WormBaseParasite"/>
        </authorList>
    </citation>
    <scope>IDENTIFICATION</scope>
</reference>
<evidence type="ECO:0000313" key="2">
    <source>
        <dbReference type="WBParaSite" id="nRc.2.0.1.t29109-RA"/>
    </source>
</evidence>
<evidence type="ECO:0000313" key="1">
    <source>
        <dbReference type="Proteomes" id="UP000887565"/>
    </source>
</evidence>
<name>A0A915JSQ6_ROMCU</name>
<protein>
    <submittedName>
        <fullName evidence="2">Uncharacterized protein</fullName>
    </submittedName>
</protein>
<dbReference type="AlphaFoldDB" id="A0A915JSQ6"/>
<sequence length="281" mass="32422">MITKGLFYDPADPGLYFKRLIDNVDGFVSVSWDFDFETDSFSKKLPFFMGQVLLFSFTLKRATIPEKSKASAGSSSTTDPLQYKADRLYDHIRNYTQSLESTFQELAIASIALHSAVEHVGKNRWFLDRGHSHVVDIILDTMQHILYEYTGDNEKVSNAAFQYFHEFYADLEADITFDKVVKEKLISLIQNLGENWNRCEFIIRSFHYSLKAYFPVSYGSASDFEKLRISAARLVKSSNLLARMFNEKICGILDILEKNKHEQKWDENNAELTNYASNLSF</sequence>
<organism evidence="1 2">
    <name type="scientific">Romanomermis culicivorax</name>
    <name type="common">Nematode worm</name>
    <dbReference type="NCBI Taxonomy" id="13658"/>
    <lineage>
        <taxon>Eukaryota</taxon>
        <taxon>Metazoa</taxon>
        <taxon>Ecdysozoa</taxon>
        <taxon>Nematoda</taxon>
        <taxon>Enoplea</taxon>
        <taxon>Dorylaimia</taxon>
        <taxon>Mermithida</taxon>
        <taxon>Mermithoidea</taxon>
        <taxon>Mermithidae</taxon>
        <taxon>Romanomermis</taxon>
    </lineage>
</organism>
<accession>A0A915JSQ6</accession>